<dbReference type="OrthoDB" id="1187639at2"/>
<evidence type="ECO:0000313" key="3">
    <source>
        <dbReference type="Proteomes" id="UP000237640"/>
    </source>
</evidence>
<keyword evidence="3" id="KW-1185">Reference proteome</keyword>
<organism evidence="2 3">
    <name type="scientific">Flagellimonas meridianipacifica</name>
    <dbReference type="NCBI Taxonomy" id="1080225"/>
    <lineage>
        <taxon>Bacteria</taxon>
        <taxon>Pseudomonadati</taxon>
        <taxon>Bacteroidota</taxon>
        <taxon>Flavobacteriia</taxon>
        <taxon>Flavobacteriales</taxon>
        <taxon>Flavobacteriaceae</taxon>
        <taxon>Flagellimonas</taxon>
    </lineage>
</organism>
<comment type="caution">
    <text evidence="2">The sequence shown here is derived from an EMBL/GenBank/DDBJ whole genome shotgun (WGS) entry which is preliminary data.</text>
</comment>
<feature type="chain" id="PRO_5015616952" description="YARHG domain-containing protein" evidence="1">
    <location>
        <begin position="21"/>
        <end position="241"/>
    </location>
</feature>
<evidence type="ECO:0000256" key="1">
    <source>
        <dbReference type="SAM" id="SignalP"/>
    </source>
</evidence>
<dbReference type="EMBL" id="PVYX01000002">
    <property type="protein sequence ID" value="PRX54697.1"/>
    <property type="molecule type" value="Genomic_DNA"/>
</dbReference>
<dbReference type="AlphaFoldDB" id="A0A2T0MB35"/>
<keyword evidence="1" id="KW-0732">Signal</keyword>
<accession>A0A2T0MB35</accession>
<dbReference type="Proteomes" id="UP000237640">
    <property type="component" value="Unassembled WGS sequence"/>
</dbReference>
<dbReference type="RefSeq" id="WP_146129908.1">
    <property type="nucleotide sequence ID" value="NZ_PVYX01000002.1"/>
</dbReference>
<evidence type="ECO:0000313" key="2">
    <source>
        <dbReference type="EMBL" id="PRX54697.1"/>
    </source>
</evidence>
<gene>
    <name evidence="2" type="ORF">CLV81_3101</name>
</gene>
<name>A0A2T0MB35_9FLAO</name>
<proteinExistence type="predicted"/>
<sequence length="241" mass="28471">MIKSLLLSCFSLFLGFLVVAQNNKTEVIEGYVAFDAVVGIENTDLSQGVLYLEKYRTINDKKQFFKSSDFEKGDIWYKGQPYYEKPLKYDAHHDQILVQIQSQSTGQRATLQLFKSEIDSFNLLEHRFIHLNPSKENESLTAGFYESLYQKEELRLFVRHSKNRVQLKGKSFVYYEFPEFKKQYLLSSNKEFYSLNSKKEILEAFKIDKKDLNPIYKELKRKYKDQNKFMVELVKQIGSIP</sequence>
<evidence type="ECO:0008006" key="4">
    <source>
        <dbReference type="Google" id="ProtNLM"/>
    </source>
</evidence>
<reference evidence="2 3" key="1">
    <citation type="submission" date="2018-03" db="EMBL/GenBank/DDBJ databases">
        <title>Genomic Encyclopedia of Archaeal and Bacterial Type Strains, Phase II (KMG-II): from individual species to whole genera.</title>
        <authorList>
            <person name="Goeker M."/>
        </authorList>
    </citation>
    <scope>NUCLEOTIDE SEQUENCE [LARGE SCALE GENOMIC DNA]</scope>
    <source>
        <strain evidence="2 3">DSM 25027</strain>
    </source>
</reference>
<protein>
    <recommendedName>
        <fullName evidence="4">YARHG domain-containing protein</fullName>
    </recommendedName>
</protein>
<feature type="signal peptide" evidence="1">
    <location>
        <begin position="1"/>
        <end position="20"/>
    </location>
</feature>